<protein>
    <submittedName>
        <fullName evidence="2">Alpha/beta hydrolase family protein</fullName>
    </submittedName>
</protein>
<proteinExistence type="predicted"/>
<dbReference type="InterPro" id="IPR010297">
    <property type="entry name" value="DUF900_hydrolase"/>
</dbReference>
<keyword evidence="3" id="KW-1185">Reference proteome</keyword>
<dbReference type="PANTHER" id="PTHR36513:SF1">
    <property type="entry name" value="TRANSMEMBRANE PROTEIN"/>
    <property type="match status" value="1"/>
</dbReference>
<dbReference type="GO" id="GO:0016787">
    <property type="term" value="F:hydrolase activity"/>
    <property type="evidence" value="ECO:0007669"/>
    <property type="project" value="UniProtKB-KW"/>
</dbReference>
<dbReference type="RefSeq" id="WP_146503576.1">
    <property type="nucleotide sequence ID" value="NZ_SJPG01000001.1"/>
</dbReference>
<dbReference type="EMBL" id="SJPG01000001">
    <property type="protein sequence ID" value="TWT61613.1"/>
    <property type="molecule type" value="Genomic_DNA"/>
</dbReference>
<dbReference type="Gene3D" id="3.40.50.1820">
    <property type="entry name" value="alpha/beta hydrolase"/>
    <property type="match status" value="1"/>
</dbReference>
<evidence type="ECO:0000313" key="2">
    <source>
        <dbReference type="EMBL" id="TWT61613.1"/>
    </source>
</evidence>
<dbReference type="OrthoDB" id="334507at2"/>
<sequence length="436" mass="48646">MRNGLRIFTLGIVCTVSFIYGCSLGGNPRSASDRIAKNNQAREAEAWPGEPCGEPCSPDPEKAWDVVRVYYGTDRKPTGDPKPNDFYGAEPSVLQYGICEVSIPGSHDYGEIERPSIWKLEFNENPDRHVMLQSVEAVQEEQFLKDLQDEVKYSESDEAFVFVHGYNVSFAHAARRTAQMAHDLKFQGPPIMFSWPSQGKLPGYVADMTSADFAKEHVLEFVEKIARDSGAKKVHLIAHSMGNRIVTDVLKNLSEQSLYRDVPKFNQVILAAPDIDARTFKYEIAPKITQAERVTIYASSNDKALKASQLVHQGRRLGQGGVELTVFPEQKFIDMIDASQVDFGLFELGHASYADGLLVDVKRTLSGAPVVSRGLTAHESHYAWLVPGPIQPVEEQPSGIQTASLETLSPEVAVQEVPQETATNSRWTWWKIFWPF</sequence>
<feature type="region of interest" description="Disordered" evidence="1">
    <location>
        <begin position="38"/>
        <end position="58"/>
    </location>
</feature>
<dbReference type="PANTHER" id="PTHR36513">
    <property type="entry name" value="ABC TRANSMEMBRANE TYPE-1 DOMAIN-CONTAINING PROTEIN"/>
    <property type="match status" value="1"/>
</dbReference>
<dbReference type="InterPro" id="IPR029058">
    <property type="entry name" value="AB_hydrolase_fold"/>
</dbReference>
<accession>A0A5C5XH40</accession>
<dbReference type="AlphaFoldDB" id="A0A5C5XH40"/>
<organism evidence="2 3">
    <name type="scientific">Rubinisphaera italica</name>
    <dbReference type="NCBI Taxonomy" id="2527969"/>
    <lineage>
        <taxon>Bacteria</taxon>
        <taxon>Pseudomonadati</taxon>
        <taxon>Planctomycetota</taxon>
        <taxon>Planctomycetia</taxon>
        <taxon>Planctomycetales</taxon>
        <taxon>Planctomycetaceae</taxon>
        <taxon>Rubinisphaera</taxon>
    </lineage>
</organism>
<comment type="caution">
    <text evidence="2">The sequence shown here is derived from an EMBL/GenBank/DDBJ whole genome shotgun (WGS) entry which is preliminary data.</text>
</comment>
<dbReference type="Pfam" id="PF05990">
    <property type="entry name" value="DUF900"/>
    <property type="match status" value="1"/>
</dbReference>
<evidence type="ECO:0000313" key="3">
    <source>
        <dbReference type="Proteomes" id="UP000316095"/>
    </source>
</evidence>
<name>A0A5C5XH40_9PLAN</name>
<reference evidence="2 3" key="1">
    <citation type="submission" date="2019-02" db="EMBL/GenBank/DDBJ databases">
        <title>Deep-cultivation of Planctomycetes and their phenomic and genomic characterization uncovers novel biology.</title>
        <authorList>
            <person name="Wiegand S."/>
            <person name="Jogler M."/>
            <person name="Boedeker C."/>
            <person name="Pinto D."/>
            <person name="Vollmers J."/>
            <person name="Rivas-Marin E."/>
            <person name="Kohn T."/>
            <person name="Peeters S.H."/>
            <person name="Heuer A."/>
            <person name="Rast P."/>
            <person name="Oberbeckmann S."/>
            <person name="Bunk B."/>
            <person name="Jeske O."/>
            <person name="Meyerdierks A."/>
            <person name="Storesund J.E."/>
            <person name="Kallscheuer N."/>
            <person name="Luecker S."/>
            <person name="Lage O.M."/>
            <person name="Pohl T."/>
            <person name="Merkel B.J."/>
            <person name="Hornburger P."/>
            <person name="Mueller R.-W."/>
            <person name="Bruemmer F."/>
            <person name="Labrenz M."/>
            <person name="Spormann A.M."/>
            <person name="Op Den Camp H."/>
            <person name="Overmann J."/>
            <person name="Amann R."/>
            <person name="Jetten M.S.M."/>
            <person name="Mascher T."/>
            <person name="Medema M.H."/>
            <person name="Devos D.P."/>
            <person name="Kaster A.-K."/>
            <person name="Ovreas L."/>
            <person name="Rohde M."/>
            <person name="Galperin M.Y."/>
            <person name="Jogler C."/>
        </authorList>
    </citation>
    <scope>NUCLEOTIDE SEQUENCE [LARGE SCALE GENOMIC DNA]</scope>
    <source>
        <strain evidence="2 3">Pan54</strain>
    </source>
</reference>
<gene>
    <name evidence="2" type="ORF">Pan54_23490</name>
</gene>
<dbReference type="SUPFAM" id="SSF53474">
    <property type="entry name" value="alpha/beta-Hydrolases"/>
    <property type="match status" value="1"/>
</dbReference>
<dbReference type="Proteomes" id="UP000316095">
    <property type="component" value="Unassembled WGS sequence"/>
</dbReference>
<evidence type="ECO:0000256" key="1">
    <source>
        <dbReference type="SAM" id="MobiDB-lite"/>
    </source>
</evidence>
<dbReference type="PROSITE" id="PS51257">
    <property type="entry name" value="PROKAR_LIPOPROTEIN"/>
    <property type="match status" value="1"/>
</dbReference>
<keyword evidence="2" id="KW-0378">Hydrolase</keyword>